<accession>A0A7C5NZQ4</accession>
<evidence type="ECO:0000313" key="2">
    <source>
        <dbReference type="EMBL" id="HHI00748.1"/>
    </source>
</evidence>
<dbReference type="InterPro" id="IPR038078">
    <property type="entry name" value="PhoU-like_sf"/>
</dbReference>
<protein>
    <submittedName>
        <fullName evidence="2">TIGR00153 family protein</fullName>
    </submittedName>
</protein>
<dbReference type="EMBL" id="DRTU01000195">
    <property type="protein sequence ID" value="HHI00748.1"/>
    <property type="molecule type" value="Genomic_DNA"/>
</dbReference>
<organism evidence="2">
    <name type="scientific">Thermococcus litoralis</name>
    <dbReference type="NCBI Taxonomy" id="2265"/>
    <lineage>
        <taxon>Archaea</taxon>
        <taxon>Methanobacteriati</taxon>
        <taxon>Methanobacteriota</taxon>
        <taxon>Thermococci</taxon>
        <taxon>Thermococcales</taxon>
        <taxon>Thermococcaceae</taxon>
        <taxon>Thermococcus</taxon>
    </lineage>
</organism>
<gene>
    <name evidence="2" type="ORF">ENL40_04655</name>
</gene>
<name>A0A7C5NZQ4_THELI</name>
<dbReference type="PANTHER" id="PTHR36536:SF3">
    <property type="entry name" value="UPF0111 PROTEIN HI_1603"/>
    <property type="match status" value="1"/>
</dbReference>
<reference evidence="2" key="1">
    <citation type="journal article" date="2020" name="mSystems">
        <title>Genome- and Community-Level Interaction Insights into Carbon Utilization and Element Cycling Functions of Hydrothermarchaeota in Hydrothermal Sediment.</title>
        <authorList>
            <person name="Zhou Z."/>
            <person name="Liu Y."/>
            <person name="Xu W."/>
            <person name="Pan J."/>
            <person name="Luo Z.H."/>
            <person name="Li M."/>
        </authorList>
    </citation>
    <scope>NUCLEOTIDE SEQUENCE [LARGE SCALE GENOMIC DNA]</scope>
    <source>
        <strain evidence="2">HyVt-93</strain>
    </source>
</reference>
<dbReference type="Gene3D" id="1.20.58.220">
    <property type="entry name" value="Phosphate transport system protein phou homolog 2, domain 2"/>
    <property type="match status" value="1"/>
</dbReference>
<dbReference type="InterPro" id="IPR002727">
    <property type="entry name" value="DUF47"/>
</dbReference>
<proteinExistence type="inferred from homology"/>
<comment type="caution">
    <text evidence="2">The sequence shown here is derived from an EMBL/GenBank/DDBJ whole genome shotgun (WGS) entry which is preliminary data.</text>
</comment>
<dbReference type="InterPro" id="IPR018445">
    <property type="entry name" value="Put_Phosphate_transp_reg"/>
</dbReference>
<dbReference type="Pfam" id="PF01865">
    <property type="entry name" value="PhoU_div"/>
    <property type="match status" value="1"/>
</dbReference>
<dbReference type="PANTHER" id="PTHR36536">
    <property type="entry name" value="UPF0111 PROTEIN HI_1603"/>
    <property type="match status" value="1"/>
</dbReference>
<evidence type="ECO:0000256" key="1">
    <source>
        <dbReference type="ARBA" id="ARBA00008591"/>
    </source>
</evidence>
<sequence length="228" mass="26592">MQVWTKLFAKSPFKPLIKHAEVVLETVETLERALEAWEKGEYGTMREYARKVDDLEDFADKIKEEIRDTLSSKLFMPVNRGDILRYLQMQDKIADAAENTAKWLLVRDPNDIPEDLKEDVRSLVVKMSQESIKAAKLVYEAIVQMDKVIESGFGEREIEREYEIIKEIESVEHKIDELDTRFMEIIFKNSARLEWGLGMYLLNIAKTLSNISDKAKDAAERIRLMMNK</sequence>
<dbReference type="AlphaFoldDB" id="A0A7C5NZQ4"/>
<comment type="similarity">
    <text evidence="1">Belongs to the UPF0111 family.</text>
</comment>
<dbReference type="Proteomes" id="UP000886217">
    <property type="component" value="Unassembled WGS sequence"/>
</dbReference>
<dbReference type="NCBIfam" id="TIGR00153">
    <property type="entry name" value="TIGR00153 family protein"/>
    <property type="match status" value="1"/>
</dbReference>
<dbReference type="SUPFAM" id="SSF109755">
    <property type="entry name" value="PhoU-like"/>
    <property type="match status" value="1"/>
</dbReference>